<dbReference type="PROSITE" id="PS00297">
    <property type="entry name" value="HSP70_1"/>
    <property type="match status" value="1"/>
</dbReference>
<gene>
    <name evidence="6" type="ORF">B4N89_19425</name>
</gene>
<accession>A0A1T3P151</accession>
<dbReference type="eggNOG" id="COG0443">
    <property type="taxonomic scope" value="Bacteria"/>
</dbReference>
<dbReference type="Gene3D" id="3.30.420.40">
    <property type="match status" value="2"/>
</dbReference>
<dbReference type="InterPro" id="IPR043129">
    <property type="entry name" value="ATPase_NBD"/>
</dbReference>
<comment type="caution">
    <text evidence="6">The sequence shown here is derived from an EMBL/GenBank/DDBJ whole genome shotgun (WGS) entry which is preliminary data.</text>
</comment>
<keyword evidence="3" id="KW-0067">ATP-binding</keyword>
<dbReference type="PANTHER" id="PTHR19375">
    <property type="entry name" value="HEAT SHOCK PROTEIN 70KDA"/>
    <property type="match status" value="1"/>
</dbReference>
<evidence type="ECO:0000256" key="1">
    <source>
        <dbReference type="ARBA" id="ARBA00007381"/>
    </source>
</evidence>
<dbReference type="Proteomes" id="UP000190037">
    <property type="component" value="Unassembled WGS sequence"/>
</dbReference>
<keyword evidence="7" id="KW-1185">Reference proteome</keyword>
<dbReference type="CDD" id="cd24029">
    <property type="entry name" value="ASKHA_NBD_HSP70_DnaK_HscA_HscC"/>
    <property type="match status" value="1"/>
</dbReference>
<dbReference type="GO" id="GO:0005524">
    <property type="term" value="F:ATP binding"/>
    <property type="evidence" value="ECO:0007669"/>
    <property type="project" value="UniProtKB-KW"/>
</dbReference>
<dbReference type="GO" id="GO:0140662">
    <property type="term" value="F:ATP-dependent protein folding chaperone"/>
    <property type="evidence" value="ECO:0007669"/>
    <property type="project" value="InterPro"/>
</dbReference>
<dbReference type="OrthoDB" id="9766019at2"/>
<dbReference type="PRINTS" id="PR00301">
    <property type="entry name" value="HEATSHOCK70"/>
</dbReference>
<dbReference type="STRING" id="159449.B4N89_19425"/>
<keyword evidence="2" id="KW-0547">Nucleotide-binding</keyword>
<dbReference type="FunFam" id="3.30.420.40:FF:000028">
    <property type="entry name" value="heat shock 70 kDa protein-like"/>
    <property type="match status" value="1"/>
</dbReference>
<name>A0A1T3P151_9ACTN</name>
<dbReference type="SUPFAM" id="SSF53067">
    <property type="entry name" value="Actin-like ATPase domain"/>
    <property type="match status" value="2"/>
</dbReference>
<keyword evidence="4" id="KW-0346">Stress response</keyword>
<dbReference type="AlphaFoldDB" id="A0A1T3P151"/>
<organism evidence="6 7">
    <name type="scientific">Embleya scabrispora</name>
    <dbReference type="NCBI Taxonomy" id="159449"/>
    <lineage>
        <taxon>Bacteria</taxon>
        <taxon>Bacillati</taxon>
        <taxon>Actinomycetota</taxon>
        <taxon>Actinomycetes</taxon>
        <taxon>Kitasatosporales</taxon>
        <taxon>Streptomycetaceae</taxon>
        <taxon>Embleya</taxon>
    </lineage>
</organism>
<dbReference type="InterPro" id="IPR018181">
    <property type="entry name" value="Heat_shock_70_CS"/>
</dbReference>
<evidence type="ECO:0000256" key="3">
    <source>
        <dbReference type="ARBA" id="ARBA00022840"/>
    </source>
</evidence>
<sequence>MSIVVGIDLGTTNSCIAIPADAEVPDKEALIAARRLRPVGDSLIVANPDRSPTTPSAVWIDPIGTPIVGQLAKNKARLPGAPPAMFFKRNMGTDQLVTAGHARLTPLEASTHILRHLKQVAEEVLGVPVERAVVTVPAFFETRAKNETTRAGQAAGLEVVETLIEPVAAALAYTHERARELTEPQTFLVYDLGGGTFDTSVVTWDPEVGFENRSFSGDRYLGGFDFDRRIVSWIAAQLPEYDLAIDSENPADGKVEAQLLSVAEGAKHDLSRYPETEIVSQYCEDRRGTPMNIGLPMRREEFEEMIADRIRGTLDDCDRALTRAGMTAADLDEIVMVGGSSRIPLVASMLTEHFGRGPRLLNPDLCVALGAALKAANVPSRSGHLELDRPEALPPETDIGGRVLAGPDLGSPAAAQLVLTSDDGLVYLTETADGEGRFLFADVPLREGENGFTVQVSAHGREIESRRLEVTTDDKPRSDATGDVLAHDFSVELVDGLHAVVRAGTMVPYRTDFRLETASHGSSLRVGLVEGLVPIGEVSIRDLPTDVPVGSTVEVTLEFETGWTIRAEARLPQVGAEGSAVIDIPQRSVPGWPELTERHRQVVTGWAEKRDAIPPADAIRVGPALDRLLAELAELVRERIDPSKTHHKLLEAETLVQGLRVATTAGSALNPPIGEFEDNLAFLARLADRLVDHDPVEAERFRSAIPGLRATGRAAYAAGNKMDWHLANEAVRDRINAAERMLHGGRAPQQFTAAEFQVAVLQEVEYLRRSIQEMDQASGGLHRLDADAFLRELDTIAEDAAEVDVRDEAAGNRRLVEIYRGRIMPLRARADRWMEQIREGSPHIGLRLPKNSLEK</sequence>
<evidence type="ECO:0000313" key="6">
    <source>
        <dbReference type="EMBL" id="OPC82818.1"/>
    </source>
</evidence>
<dbReference type="Pfam" id="PF00012">
    <property type="entry name" value="HSP70"/>
    <property type="match status" value="1"/>
</dbReference>
<evidence type="ECO:0000256" key="2">
    <source>
        <dbReference type="ARBA" id="ARBA00022741"/>
    </source>
</evidence>
<dbReference type="InterPro" id="IPR013126">
    <property type="entry name" value="Hsp_70_fam"/>
</dbReference>
<protein>
    <recommendedName>
        <fullName evidence="8">2-alkenal reductase</fullName>
    </recommendedName>
</protein>
<keyword evidence="5" id="KW-0143">Chaperone</keyword>
<dbReference type="PROSITE" id="PS00329">
    <property type="entry name" value="HSP70_2"/>
    <property type="match status" value="1"/>
</dbReference>
<evidence type="ECO:0008006" key="8">
    <source>
        <dbReference type="Google" id="ProtNLM"/>
    </source>
</evidence>
<proteinExistence type="inferred from homology"/>
<evidence type="ECO:0000256" key="4">
    <source>
        <dbReference type="ARBA" id="ARBA00023016"/>
    </source>
</evidence>
<reference evidence="6 7" key="1">
    <citation type="submission" date="2017-03" db="EMBL/GenBank/DDBJ databases">
        <title>Draft genome sequence of Streptomyces scabrisporus NF3, endophyte isolated from Amphipterygium adstringens.</title>
        <authorList>
            <person name="Vazquez M."/>
            <person name="Ceapa C.D."/>
            <person name="Rodriguez Luna D."/>
            <person name="Sanchez Esquivel S."/>
        </authorList>
    </citation>
    <scope>NUCLEOTIDE SEQUENCE [LARGE SCALE GENOMIC DNA]</scope>
    <source>
        <strain evidence="6 7">NF3</strain>
    </source>
</reference>
<dbReference type="RefSeq" id="WP_078977105.1">
    <property type="nucleotide sequence ID" value="NZ_MWQN01000001.1"/>
</dbReference>
<evidence type="ECO:0000256" key="5">
    <source>
        <dbReference type="ARBA" id="ARBA00023186"/>
    </source>
</evidence>
<dbReference type="Gene3D" id="3.90.640.10">
    <property type="entry name" value="Actin, Chain A, domain 4"/>
    <property type="match status" value="1"/>
</dbReference>
<dbReference type="PROSITE" id="PS01036">
    <property type="entry name" value="HSP70_3"/>
    <property type="match status" value="1"/>
</dbReference>
<comment type="similarity">
    <text evidence="1">Belongs to the heat shock protein 70 family.</text>
</comment>
<dbReference type="EMBL" id="MWQN01000001">
    <property type="protein sequence ID" value="OPC82818.1"/>
    <property type="molecule type" value="Genomic_DNA"/>
</dbReference>
<evidence type="ECO:0000313" key="7">
    <source>
        <dbReference type="Proteomes" id="UP000190037"/>
    </source>
</evidence>